<feature type="compositionally biased region" description="Low complexity" evidence="2">
    <location>
        <begin position="71"/>
        <end position="83"/>
    </location>
</feature>
<feature type="transmembrane region" description="Helical" evidence="3">
    <location>
        <begin position="86"/>
        <end position="111"/>
    </location>
</feature>
<keyword evidence="1" id="KW-0175">Coiled coil</keyword>
<organism evidence="5 6">
    <name type="scientific">Schaalia odontolytica</name>
    <dbReference type="NCBI Taxonomy" id="1660"/>
    <lineage>
        <taxon>Bacteria</taxon>
        <taxon>Bacillati</taxon>
        <taxon>Actinomycetota</taxon>
        <taxon>Actinomycetes</taxon>
        <taxon>Actinomycetales</taxon>
        <taxon>Actinomycetaceae</taxon>
        <taxon>Schaalia</taxon>
    </lineage>
</organism>
<dbReference type="Pfam" id="PF10708">
    <property type="entry name" value="DUF2510"/>
    <property type="match status" value="1"/>
</dbReference>
<reference evidence="5 6" key="1">
    <citation type="submission" date="2017-12" db="EMBL/GenBank/DDBJ databases">
        <title>Phylogenetic diversity of female urinary microbiome.</title>
        <authorList>
            <person name="Thomas-White K."/>
            <person name="Wolfe A.J."/>
        </authorList>
    </citation>
    <scope>NUCLEOTIDE SEQUENCE [LARGE SCALE GENOMIC DNA]</scope>
    <source>
        <strain evidence="5 6">UMB0018</strain>
    </source>
</reference>
<evidence type="ECO:0000256" key="3">
    <source>
        <dbReference type="SAM" id="Phobius"/>
    </source>
</evidence>
<evidence type="ECO:0000313" key="5">
    <source>
        <dbReference type="EMBL" id="PKY63867.1"/>
    </source>
</evidence>
<proteinExistence type="predicted"/>
<sequence>MSNPVQGWYADPEGSDQLRWWDGTQWSEQFRPAPTGNEAASDTHPQPAAQVEEPPTGAPVQVPAATPPAAKPAAAKPKAQPPASQLVTTGILGLLTFFFIAGAALAGSAYVSAGNDLQNAQSLYDQAEQTLQEAKDAAK</sequence>
<feature type="region of interest" description="Disordered" evidence="2">
    <location>
        <begin position="1"/>
        <end position="83"/>
    </location>
</feature>
<dbReference type="InterPro" id="IPR018929">
    <property type="entry name" value="DUF2510"/>
</dbReference>
<gene>
    <name evidence="5" type="ORF">CYJ22_08965</name>
</gene>
<evidence type="ECO:0000259" key="4">
    <source>
        <dbReference type="Pfam" id="PF10708"/>
    </source>
</evidence>
<keyword evidence="3" id="KW-0812">Transmembrane</keyword>
<feature type="domain" description="DUF2510" evidence="4">
    <location>
        <begin position="7"/>
        <end position="37"/>
    </location>
</feature>
<dbReference type="Proteomes" id="UP000234198">
    <property type="component" value="Unassembled WGS sequence"/>
</dbReference>
<dbReference type="RefSeq" id="WP_101602366.1">
    <property type="nucleotide sequence ID" value="NZ_PKKM01000013.1"/>
</dbReference>
<evidence type="ECO:0000256" key="1">
    <source>
        <dbReference type="SAM" id="Coils"/>
    </source>
</evidence>
<evidence type="ECO:0000256" key="2">
    <source>
        <dbReference type="SAM" id="MobiDB-lite"/>
    </source>
</evidence>
<name>A0A2I1HYD9_9ACTO</name>
<keyword evidence="3" id="KW-0472">Membrane</keyword>
<feature type="coiled-coil region" evidence="1">
    <location>
        <begin position="110"/>
        <end position="137"/>
    </location>
</feature>
<accession>A0A2I1HYD9</accession>
<keyword evidence="3" id="KW-1133">Transmembrane helix</keyword>
<comment type="caution">
    <text evidence="5">The sequence shown here is derived from an EMBL/GenBank/DDBJ whole genome shotgun (WGS) entry which is preliminary data.</text>
</comment>
<dbReference type="AlphaFoldDB" id="A0A2I1HYD9"/>
<feature type="compositionally biased region" description="Low complexity" evidence="2">
    <location>
        <begin position="54"/>
        <end position="64"/>
    </location>
</feature>
<dbReference type="EMBL" id="PKKM01000013">
    <property type="protein sequence ID" value="PKY63867.1"/>
    <property type="molecule type" value="Genomic_DNA"/>
</dbReference>
<protein>
    <recommendedName>
        <fullName evidence="4">DUF2510 domain-containing protein</fullName>
    </recommendedName>
</protein>
<evidence type="ECO:0000313" key="6">
    <source>
        <dbReference type="Proteomes" id="UP000234198"/>
    </source>
</evidence>